<dbReference type="PANTHER" id="PTHR42838:SF2">
    <property type="entry name" value="NITROUS-OXIDE REDUCTASE"/>
    <property type="match status" value="1"/>
</dbReference>
<dbReference type="InterPro" id="IPR034214">
    <property type="entry name" value="Ba3_CcO_II_C"/>
</dbReference>
<protein>
    <recommendedName>
        <fullName evidence="5">Cytochrome aa3 subunit 2</fullName>
    </recommendedName>
</protein>
<accession>A0ABS4GMZ6</accession>
<dbReference type="Pfam" id="PF00116">
    <property type="entry name" value="COX2"/>
    <property type="match status" value="1"/>
</dbReference>
<dbReference type="CDD" id="cd13913">
    <property type="entry name" value="ba3_CcO_II_C"/>
    <property type="match status" value="1"/>
</dbReference>
<dbReference type="InterPro" id="IPR008972">
    <property type="entry name" value="Cupredoxin"/>
</dbReference>
<keyword evidence="3" id="KW-0186">Copper</keyword>
<comment type="catalytic activity">
    <reaction evidence="6">
        <text>4 Fe(II)-[cytochrome c] + O2 + 8 H(+)(in) = 4 Fe(III)-[cytochrome c] + 2 H2O + 4 H(+)(out)</text>
        <dbReference type="Rhea" id="RHEA:11436"/>
        <dbReference type="Rhea" id="RHEA-COMP:10350"/>
        <dbReference type="Rhea" id="RHEA-COMP:14399"/>
        <dbReference type="ChEBI" id="CHEBI:15377"/>
        <dbReference type="ChEBI" id="CHEBI:15378"/>
        <dbReference type="ChEBI" id="CHEBI:15379"/>
        <dbReference type="ChEBI" id="CHEBI:29033"/>
        <dbReference type="ChEBI" id="CHEBI:29034"/>
        <dbReference type="EC" id="7.1.1.9"/>
    </reaction>
</comment>
<dbReference type="EMBL" id="JAGGKT010000003">
    <property type="protein sequence ID" value="MBP1931650.1"/>
    <property type="molecule type" value="Genomic_DNA"/>
</dbReference>
<dbReference type="InterPro" id="IPR051403">
    <property type="entry name" value="NosZ/Cyto_c_oxidase_sub2"/>
</dbReference>
<comment type="caution">
    <text evidence="8">The sequence shown here is derived from an EMBL/GenBank/DDBJ whole genome shotgun (WGS) entry which is preliminary data.</text>
</comment>
<comment type="subcellular location">
    <subcellularLocation>
        <location evidence="1">Cell envelope</location>
    </subcellularLocation>
</comment>
<gene>
    <name evidence="8" type="ORF">J2Z37_001651</name>
</gene>
<evidence type="ECO:0000259" key="7">
    <source>
        <dbReference type="PROSITE" id="PS50857"/>
    </source>
</evidence>
<reference evidence="8 9" key="1">
    <citation type="submission" date="2021-03" db="EMBL/GenBank/DDBJ databases">
        <title>Genomic Encyclopedia of Type Strains, Phase IV (KMG-IV): sequencing the most valuable type-strain genomes for metagenomic binning, comparative biology and taxonomic classification.</title>
        <authorList>
            <person name="Goeker M."/>
        </authorList>
    </citation>
    <scope>NUCLEOTIDE SEQUENCE [LARGE SCALE GENOMIC DNA]</scope>
    <source>
        <strain evidence="8 9">DSM 24738</strain>
    </source>
</reference>
<dbReference type="PROSITE" id="PS00078">
    <property type="entry name" value="COX2"/>
    <property type="match status" value="1"/>
</dbReference>
<sequence>MHFHRYEKYWLIFGLCTLVVFLTIVGVNAFSGGHQPPTGMMTLDPTKVDQTPPFDQPGLKKVDDNTYEANLIAMAFGYNPSKIEVPVGAKVIFNVTSKDVVHSFTIPGTNVNMMITPGHVNTSEFSFDKPGSYLVLCNEYCGSGHHMMQMTIEVK</sequence>
<dbReference type="Proteomes" id="UP001519343">
    <property type="component" value="Unassembled WGS sequence"/>
</dbReference>
<keyword evidence="9" id="KW-1185">Reference proteome</keyword>
<feature type="domain" description="Cytochrome oxidase subunit II copper A binding" evidence="7">
    <location>
        <begin position="64"/>
        <end position="155"/>
    </location>
</feature>
<evidence type="ECO:0000256" key="4">
    <source>
        <dbReference type="ARBA" id="ARBA00024688"/>
    </source>
</evidence>
<proteinExistence type="predicted"/>
<evidence type="ECO:0000256" key="3">
    <source>
        <dbReference type="ARBA" id="ARBA00023008"/>
    </source>
</evidence>
<dbReference type="InterPro" id="IPR002429">
    <property type="entry name" value="CcO_II-like_C"/>
</dbReference>
<dbReference type="Gene3D" id="1.20.1070.10">
    <property type="entry name" value="Rhodopsin 7-helix transmembrane proteins"/>
    <property type="match status" value="1"/>
</dbReference>
<evidence type="ECO:0000256" key="2">
    <source>
        <dbReference type="ARBA" id="ARBA00022723"/>
    </source>
</evidence>
<evidence type="ECO:0000313" key="9">
    <source>
        <dbReference type="Proteomes" id="UP001519343"/>
    </source>
</evidence>
<dbReference type="PANTHER" id="PTHR42838">
    <property type="entry name" value="CYTOCHROME C OXIDASE SUBUNIT II"/>
    <property type="match status" value="1"/>
</dbReference>
<dbReference type="Gene3D" id="2.60.40.420">
    <property type="entry name" value="Cupredoxins - blue copper proteins"/>
    <property type="match status" value="1"/>
</dbReference>
<evidence type="ECO:0000256" key="1">
    <source>
        <dbReference type="ARBA" id="ARBA00004196"/>
    </source>
</evidence>
<organism evidence="8 9">
    <name type="scientific">Ammoniphilus resinae</name>
    <dbReference type="NCBI Taxonomy" id="861532"/>
    <lineage>
        <taxon>Bacteria</taxon>
        <taxon>Bacillati</taxon>
        <taxon>Bacillota</taxon>
        <taxon>Bacilli</taxon>
        <taxon>Bacillales</taxon>
        <taxon>Paenibacillaceae</taxon>
        <taxon>Aneurinibacillus group</taxon>
        <taxon>Ammoniphilus</taxon>
    </lineage>
</organism>
<dbReference type="SUPFAM" id="SSF49503">
    <property type="entry name" value="Cupredoxins"/>
    <property type="match status" value="1"/>
</dbReference>
<comment type="function">
    <text evidence="4">Subunits I and II form the functional core of the enzyme complex. Electrons originating in cytochrome c are transferred via heme a and Cu(A) to the binuclear center formed by heme a3 and Cu(B).</text>
</comment>
<dbReference type="PRINTS" id="PR01166">
    <property type="entry name" value="CYCOXIDASEII"/>
</dbReference>
<dbReference type="InterPro" id="IPR001505">
    <property type="entry name" value="Copper_CuA"/>
</dbReference>
<dbReference type="RefSeq" id="WP_209809739.1">
    <property type="nucleotide sequence ID" value="NZ_JAGGKT010000003.1"/>
</dbReference>
<dbReference type="PROSITE" id="PS50857">
    <property type="entry name" value="COX2_CUA"/>
    <property type="match status" value="1"/>
</dbReference>
<name>A0ABS4GMZ6_9BACL</name>
<evidence type="ECO:0000256" key="5">
    <source>
        <dbReference type="ARBA" id="ARBA00031399"/>
    </source>
</evidence>
<evidence type="ECO:0000256" key="6">
    <source>
        <dbReference type="ARBA" id="ARBA00047816"/>
    </source>
</evidence>
<keyword evidence="2" id="KW-0479">Metal-binding</keyword>
<evidence type="ECO:0000313" key="8">
    <source>
        <dbReference type="EMBL" id="MBP1931650.1"/>
    </source>
</evidence>